<proteinExistence type="predicted"/>
<dbReference type="AlphaFoldDB" id="A0A1E7K5F2"/>
<organism evidence="2 3">
    <name type="scientific">Streptomyces qinglanensis</name>
    <dbReference type="NCBI Taxonomy" id="943816"/>
    <lineage>
        <taxon>Bacteria</taxon>
        <taxon>Bacillati</taxon>
        <taxon>Actinomycetota</taxon>
        <taxon>Actinomycetes</taxon>
        <taxon>Kitasatosporales</taxon>
        <taxon>Streptomycetaceae</taxon>
        <taxon>Streptomyces</taxon>
    </lineage>
</organism>
<gene>
    <name evidence="2" type="ORF">AN217_16650</name>
</gene>
<reference evidence="2 3" key="1">
    <citation type="journal article" date="2016" name="Front. Microbiol.">
        <title>Comparative Genomics Analysis of Streptomyces Species Reveals Their Adaptation to the Marine Environment and Their Diversity at the Genomic Level.</title>
        <authorList>
            <person name="Tian X."/>
            <person name="Zhang Z."/>
            <person name="Yang T."/>
            <person name="Chen M."/>
            <person name="Li J."/>
            <person name="Chen F."/>
            <person name="Yang J."/>
            <person name="Li W."/>
            <person name="Zhang B."/>
            <person name="Zhang Z."/>
            <person name="Wu J."/>
            <person name="Zhang C."/>
            <person name="Long L."/>
            <person name="Xiao J."/>
        </authorList>
    </citation>
    <scope>NUCLEOTIDE SEQUENCE [LARGE SCALE GENOMIC DNA]</scope>
    <source>
        <strain evidence="2 3">SCSIO M10379</strain>
    </source>
</reference>
<dbReference type="Proteomes" id="UP000175829">
    <property type="component" value="Unassembled WGS sequence"/>
</dbReference>
<name>A0A1E7K5F2_9ACTN</name>
<dbReference type="PATRIC" id="fig|943816.4.peg.2803"/>
<dbReference type="RefSeq" id="WP_069992126.1">
    <property type="nucleotide sequence ID" value="NZ_LJGV01000022.1"/>
</dbReference>
<evidence type="ECO:0000256" key="1">
    <source>
        <dbReference type="SAM" id="Phobius"/>
    </source>
</evidence>
<feature type="transmembrane region" description="Helical" evidence="1">
    <location>
        <begin position="20"/>
        <end position="44"/>
    </location>
</feature>
<keyword evidence="1" id="KW-0472">Membrane</keyword>
<evidence type="ECO:0000313" key="3">
    <source>
        <dbReference type="Proteomes" id="UP000175829"/>
    </source>
</evidence>
<feature type="transmembrane region" description="Helical" evidence="1">
    <location>
        <begin position="56"/>
        <end position="76"/>
    </location>
</feature>
<dbReference type="EMBL" id="LJGV01000022">
    <property type="protein sequence ID" value="OEU99168.1"/>
    <property type="molecule type" value="Genomic_DNA"/>
</dbReference>
<protein>
    <submittedName>
        <fullName evidence="2">Uncharacterized protein</fullName>
    </submittedName>
</protein>
<keyword evidence="1" id="KW-1133">Transmembrane helix</keyword>
<comment type="caution">
    <text evidence="2">The sequence shown here is derived from an EMBL/GenBank/DDBJ whole genome shotgun (WGS) entry which is preliminary data.</text>
</comment>
<evidence type="ECO:0000313" key="2">
    <source>
        <dbReference type="EMBL" id="OEU99168.1"/>
    </source>
</evidence>
<keyword evidence="1" id="KW-0812">Transmembrane</keyword>
<accession>A0A1E7K5F2</accession>
<sequence>MSEQRTDGPRVPAADSEPWWAGTGPVGGVVLILLGLGTVAALVVTGHAAPDAYLNLYGAAKVVAVGLVLAGTGLLAKRRRTRATCDADRPDEDR</sequence>